<proteinExistence type="predicted"/>
<keyword evidence="3" id="KW-1185">Reference proteome</keyword>
<reference evidence="2 3" key="1">
    <citation type="submission" date="2019-03" db="EMBL/GenBank/DDBJ databases">
        <title>Genomic Encyclopedia of Type Strains, Phase IV (KMG-IV): sequencing the most valuable type-strain genomes for metagenomic binning, comparative biology and taxonomic classification.</title>
        <authorList>
            <person name="Goeker M."/>
        </authorList>
    </citation>
    <scope>NUCLEOTIDE SEQUENCE [LARGE SCALE GENOMIC DNA]</scope>
    <source>
        <strain evidence="2 3">DSM 22958</strain>
    </source>
</reference>
<dbReference type="InterPro" id="IPR036388">
    <property type="entry name" value="WH-like_DNA-bd_sf"/>
</dbReference>
<dbReference type="InterPro" id="IPR001279">
    <property type="entry name" value="Metallo-B-lactamas"/>
</dbReference>
<dbReference type="PANTHER" id="PTHR23131">
    <property type="entry name" value="ENDORIBONUCLEASE LACTB2"/>
    <property type="match status" value="1"/>
</dbReference>
<dbReference type="Pfam" id="PF00753">
    <property type="entry name" value="Lactamase_B"/>
    <property type="match status" value="1"/>
</dbReference>
<gene>
    <name evidence="2" type="ORF">EV666_11196</name>
</gene>
<comment type="caution">
    <text evidence="2">The sequence shown here is derived from an EMBL/GenBank/DDBJ whole genome shotgun (WGS) entry which is preliminary data.</text>
</comment>
<accession>A0A4R2GQM3</accession>
<dbReference type="Proteomes" id="UP000294881">
    <property type="component" value="Unassembled WGS sequence"/>
</dbReference>
<protein>
    <submittedName>
        <fullName evidence="2">Glyoxylase-like metal-dependent hydrolase (Beta-lactamase superfamily II)</fullName>
    </submittedName>
</protein>
<dbReference type="EMBL" id="SLWL01000011">
    <property type="protein sequence ID" value="TCO11821.1"/>
    <property type="molecule type" value="Genomic_DNA"/>
</dbReference>
<dbReference type="SMART" id="SM00849">
    <property type="entry name" value="Lactamase_B"/>
    <property type="match status" value="1"/>
</dbReference>
<organism evidence="2 3">
    <name type="scientific">Camelimonas lactis</name>
    <dbReference type="NCBI Taxonomy" id="659006"/>
    <lineage>
        <taxon>Bacteria</taxon>
        <taxon>Pseudomonadati</taxon>
        <taxon>Pseudomonadota</taxon>
        <taxon>Alphaproteobacteria</taxon>
        <taxon>Hyphomicrobiales</taxon>
        <taxon>Chelatococcaceae</taxon>
        <taxon>Camelimonas</taxon>
    </lineage>
</organism>
<dbReference type="RefSeq" id="WP_132008544.1">
    <property type="nucleotide sequence ID" value="NZ_JBHUNN010000002.1"/>
</dbReference>
<name>A0A4R2GQM3_9HYPH</name>
<dbReference type="Gene3D" id="1.10.10.10">
    <property type="entry name" value="Winged helix-like DNA-binding domain superfamily/Winged helix DNA-binding domain"/>
    <property type="match status" value="1"/>
</dbReference>
<keyword evidence="2" id="KW-0378">Hydrolase</keyword>
<dbReference type="OrthoDB" id="9803916at2"/>
<evidence type="ECO:0000259" key="1">
    <source>
        <dbReference type="SMART" id="SM00849"/>
    </source>
</evidence>
<evidence type="ECO:0000313" key="3">
    <source>
        <dbReference type="Proteomes" id="UP000294881"/>
    </source>
</evidence>
<evidence type="ECO:0000313" key="2">
    <source>
        <dbReference type="EMBL" id="TCO11821.1"/>
    </source>
</evidence>
<dbReference type="AlphaFoldDB" id="A0A4R2GQM3"/>
<dbReference type="InterPro" id="IPR050662">
    <property type="entry name" value="Sec-metab_biosynth-thioest"/>
</dbReference>
<dbReference type="InterPro" id="IPR048933">
    <property type="entry name" value="B_lactamase-like_C"/>
</dbReference>
<feature type="domain" description="Metallo-beta-lactamase" evidence="1">
    <location>
        <begin position="43"/>
        <end position="260"/>
    </location>
</feature>
<dbReference type="InterPro" id="IPR036866">
    <property type="entry name" value="RibonucZ/Hydroxyglut_hydro"/>
</dbReference>
<dbReference type="Pfam" id="PF21221">
    <property type="entry name" value="B_lactamase-like_C"/>
    <property type="match status" value="1"/>
</dbReference>
<dbReference type="GO" id="GO:0016787">
    <property type="term" value="F:hydrolase activity"/>
    <property type="evidence" value="ECO:0007669"/>
    <property type="project" value="UniProtKB-KW"/>
</dbReference>
<dbReference type="Gene3D" id="3.60.15.10">
    <property type="entry name" value="Ribonuclease Z/Hydroxyacylglutathione hydrolase-like"/>
    <property type="match status" value="1"/>
</dbReference>
<dbReference type="PANTHER" id="PTHR23131:SF4">
    <property type="entry name" value="METALLO-BETA-LACTAMASE SUPERFAMILY POTEIN"/>
    <property type="match status" value="1"/>
</dbReference>
<sequence>MDLQQHEPLLTFPFLQPPAPGQTVEVAPGLLWARFALPFSLNHVNVYFIADGDGWAAFDCGIATDSTREQWQALLDGPLAGRPLTRLIISHHHPDHIGLAGWLCERYNLKLLMSQAEYLEGHYIALNPDQMAEGPFRQFYVDHGLSAEATEIVLRQGHGYLRMVTPLPHTFRRLAHGERLRIGDREFEIYTGGGHSSEQVMLYCRAENLFIGADQVLAKISPNVSVWAMEPEGDPLGLYRRSLRELQGQIDADALVLPGHNLPFRGLHLRLQALEEHHAHRCAQLVEACRVAPHSASELVPVMFPRELDPHQLSFAFSEVLAHVNYLVDRDQLRWMPAADGVRRLAAV</sequence>
<dbReference type="SUPFAM" id="SSF56281">
    <property type="entry name" value="Metallo-hydrolase/oxidoreductase"/>
    <property type="match status" value="1"/>
</dbReference>